<name>A0A5Q0CCS5_9HYPH</name>
<organism evidence="3 4">
    <name type="scientific">Rhizobium grahamii</name>
    <dbReference type="NCBI Taxonomy" id="1120045"/>
    <lineage>
        <taxon>Bacteria</taxon>
        <taxon>Pseudomonadati</taxon>
        <taxon>Pseudomonadota</taxon>
        <taxon>Alphaproteobacteria</taxon>
        <taxon>Hyphomicrobiales</taxon>
        <taxon>Rhizobiaceae</taxon>
        <taxon>Rhizobium/Agrobacterium group</taxon>
        <taxon>Rhizobium</taxon>
    </lineage>
</organism>
<dbReference type="Pfam" id="PF06186">
    <property type="entry name" value="DUF992"/>
    <property type="match status" value="1"/>
</dbReference>
<dbReference type="EMBL" id="CP043498">
    <property type="protein sequence ID" value="QFY61910.1"/>
    <property type="molecule type" value="Genomic_DNA"/>
</dbReference>
<keyword evidence="4" id="KW-1185">Reference proteome</keyword>
<evidence type="ECO:0000313" key="3">
    <source>
        <dbReference type="EMBL" id="QFY61910.1"/>
    </source>
</evidence>
<dbReference type="Proteomes" id="UP000326881">
    <property type="component" value="Chromosome"/>
</dbReference>
<dbReference type="OrthoDB" id="7362478at2"/>
<feature type="chain" id="PRO_5024998420" evidence="2">
    <location>
        <begin position="28"/>
        <end position="178"/>
    </location>
</feature>
<dbReference type="RefSeq" id="WP_153271978.1">
    <property type="nucleotide sequence ID" value="NZ_CP043498.1"/>
</dbReference>
<accession>A0A5Q0CCS5</accession>
<dbReference type="KEGG" id="rgr:FZ934_16830"/>
<feature type="compositionally biased region" description="Basic residues" evidence="1">
    <location>
        <begin position="167"/>
        <end position="178"/>
    </location>
</feature>
<keyword evidence="2" id="KW-0732">Signal</keyword>
<proteinExistence type="predicted"/>
<dbReference type="InterPro" id="IPR009333">
    <property type="entry name" value="DUF992"/>
</dbReference>
<sequence length="178" mass="17980">MSVLKITVAIFGVAIAGAGMSATPAAAATRVQAGSLTCDISEGFGLILGSKRDINCMFTPSQPGPVEHYKGTITKIGVDIGVLKGGSLIWYVYAPTNHADGVLQGSYSGVAANATIGLGLGTNVLAGGLDGSVALQPLSVEGTSGLNVAAGIANMKLTYEPPPPKAKPAKHHTQKHTK</sequence>
<dbReference type="AlphaFoldDB" id="A0A5Q0CCS5"/>
<feature type="signal peptide" evidence="2">
    <location>
        <begin position="1"/>
        <end position="27"/>
    </location>
</feature>
<evidence type="ECO:0000256" key="1">
    <source>
        <dbReference type="SAM" id="MobiDB-lite"/>
    </source>
</evidence>
<reference evidence="3 4" key="1">
    <citation type="submission" date="2019-08" db="EMBL/GenBank/DDBJ databases">
        <title>Prosopis cineraria nodule microbiome.</title>
        <authorList>
            <person name="Ali R."/>
            <person name="Chaluvadi S.R."/>
            <person name="Wang X."/>
        </authorList>
    </citation>
    <scope>NUCLEOTIDE SEQUENCE [LARGE SCALE GENOMIC DNA]</scope>
    <source>
        <strain evidence="3 4">BG7</strain>
    </source>
</reference>
<evidence type="ECO:0000256" key="2">
    <source>
        <dbReference type="SAM" id="SignalP"/>
    </source>
</evidence>
<gene>
    <name evidence="3" type="ORF">FZ934_16830</name>
</gene>
<evidence type="ECO:0000313" key="4">
    <source>
        <dbReference type="Proteomes" id="UP000326881"/>
    </source>
</evidence>
<feature type="region of interest" description="Disordered" evidence="1">
    <location>
        <begin position="159"/>
        <end position="178"/>
    </location>
</feature>
<protein>
    <submittedName>
        <fullName evidence="3">DUF992 domain-containing protein</fullName>
    </submittedName>
</protein>